<dbReference type="AlphaFoldDB" id="A0A0F9FC58"/>
<keyword evidence="1" id="KW-0472">Membrane</keyword>
<gene>
    <name evidence="2" type="ORF">LCGC14_1969630</name>
</gene>
<feature type="non-terminal residue" evidence="2">
    <location>
        <position position="62"/>
    </location>
</feature>
<keyword evidence="1" id="KW-1133">Transmembrane helix</keyword>
<feature type="transmembrane region" description="Helical" evidence="1">
    <location>
        <begin position="39"/>
        <end position="58"/>
    </location>
</feature>
<evidence type="ECO:0000256" key="1">
    <source>
        <dbReference type="SAM" id="Phobius"/>
    </source>
</evidence>
<feature type="transmembrane region" description="Helical" evidence="1">
    <location>
        <begin position="7"/>
        <end position="27"/>
    </location>
</feature>
<comment type="caution">
    <text evidence="2">The sequence shown here is derived from an EMBL/GenBank/DDBJ whole genome shotgun (WGS) entry which is preliminary data.</text>
</comment>
<reference evidence="2" key="1">
    <citation type="journal article" date="2015" name="Nature">
        <title>Complex archaea that bridge the gap between prokaryotes and eukaryotes.</title>
        <authorList>
            <person name="Spang A."/>
            <person name="Saw J.H."/>
            <person name="Jorgensen S.L."/>
            <person name="Zaremba-Niedzwiedzka K."/>
            <person name="Martijn J."/>
            <person name="Lind A.E."/>
            <person name="van Eijk R."/>
            <person name="Schleper C."/>
            <person name="Guy L."/>
            <person name="Ettema T.J."/>
        </authorList>
    </citation>
    <scope>NUCLEOTIDE SEQUENCE</scope>
</reference>
<keyword evidence="1" id="KW-0812">Transmembrane</keyword>
<evidence type="ECO:0000313" key="2">
    <source>
        <dbReference type="EMBL" id="KKL83944.1"/>
    </source>
</evidence>
<name>A0A0F9FC58_9ZZZZ</name>
<dbReference type="EMBL" id="LAZR01021837">
    <property type="protein sequence ID" value="KKL83944.1"/>
    <property type="molecule type" value="Genomic_DNA"/>
</dbReference>
<sequence length="62" mass="6393">MFKKIHGYKTYATAIALVSLGVGALFTPDLSTYVKPSGIAKDVVGCVAIMLGAAVAALRHGQ</sequence>
<proteinExistence type="predicted"/>
<organism evidence="2">
    <name type="scientific">marine sediment metagenome</name>
    <dbReference type="NCBI Taxonomy" id="412755"/>
    <lineage>
        <taxon>unclassified sequences</taxon>
        <taxon>metagenomes</taxon>
        <taxon>ecological metagenomes</taxon>
    </lineage>
</organism>
<accession>A0A0F9FC58</accession>
<protein>
    <submittedName>
        <fullName evidence="2">Uncharacterized protein</fullName>
    </submittedName>
</protein>